<evidence type="ECO:0000313" key="1">
    <source>
        <dbReference type="EMBL" id="OAK54679.1"/>
    </source>
</evidence>
<dbReference type="InterPro" id="IPR036661">
    <property type="entry name" value="Luciferase-like_sf"/>
</dbReference>
<dbReference type="GO" id="GO:0016705">
    <property type="term" value="F:oxidoreductase activity, acting on paired donors, with incorporation or reduction of molecular oxygen"/>
    <property type="evidence" value="ECO:0007669"/>
    <property type="project" value="InterPro"/>
</dbReference>
<reference evidence="1 2" key="1">
    <citation type="submission" date="2016-03" db="EMBL/GenBank/DDBJ databases">
        <title>Genome sequence of Rhodococcus kyotonensis KB10.</title>
        <authorList>
            <person name="Jeong H."/>
            <person name="Hong C.E."/>
            <person name="Jo S.H."/>
            <person name="Park J.M."/>
        </authorList>
    </citation>
    <scope>NUCLEOTIDE SEQUENCE [LARGE SCALE GENOMIC DNA]</scope>
    <source>
        <strain evidence="1 2">KB10</strain>
    </source>
</reference>
<gene>
    <name evidence="1" type="ORF">A3K89_04885</name>
</gene>
<sequence>MSVPDVMPDNRLVHLTGPVPRAVIRLRARDLGDAQRQYARVRREREDSGAGPSEVAIILEIDIHIADDARTARRELAAAVACDSTTVTYVGTGPGLAGLITDIASASVADGVLLRPVVESASDDGGRRVVRDVLPLLCAVPVFGSRDLAQGAATGV</sequence>
<organism evidence="1 2">
    <name type="scientific">Rhodococcoides kyotonense</name>
    <dbReference type="NCBI Taxonomy" id="398843"/>
    <lineage>
        <taxon>Bacteria</taxon>
        <taxon>Bacillati</taxon>
        <taxon>Actinomycetota</taxon>
        <taxon>Actinomycetes</taxon>
        <taxon>Mycobacteriales</taxon>
        <taxon>Nocardiaceae</taxon>
        <taxon>Rhodococcoides</taxon>
    </lineage>
</organism>
<protein>
    <recommendedName>
        <fullName evidence="3">Luciferase-like monooxygenase</fullName>
    </recommendedName>
</protein>
<evidence type="ECO:0008006" key="3">
    <source>
        <dbReference type="Google" id="ProtNLM"/>
    </source>
</evidence>
<dbReference type="Gene3D" id="3.20.20.30">
    <property type="entry name" value="Luciferase-like domain"/>
    <property type="match status" value="1"/>
</dbReference>
<proteinExistence type="predicted"/>
<dbReference type="SUPFAM" id="SSF51679">
    <property type="entry name" value="Bacterial luciferase-like"/>
    <property type="match status" value="1"/>
</dbReference>
<evidence type="ECO:0000313" key="2">
    <source>
        <dbReference type="Proteomes" id="UP000077519"/>
    </source>
</evidence>
<keyword evidence="2" id="KW-1185">Reference proteome</keyword>
<dbReference type="EMBL" id="LVHI01000012">
    <property type="protein sequence ID" value="OAK54679.1"/>
    <property type="molecule type" value="Genomic_DNA"/>
</dbReference>
<dbReference type="RefSeq" id="WP_157105286.1">
    <property type="nucleotide sequence ID" value="NZ_LVHI01000012.1"/>
</dbReference>
<name>A0A177YHH1_9NOCA</name>
<accession>A0A177YHH1</accession>
<dbReference type="AlphaFoldDB" id="A0A177YHH1"/>
<comment type="caution">
    <text evidence="1">The sequence shown here is derived from an EMBL/GenBank/DDBJ whole genome shotgun (WGS) entry which is preliminary data.</text>
</comment>
<dbReference type="Proteomes" id="UP000077519">
    <property type="component" value="Unassembled WGS sequence"/>
</dbReference>